<reference evidence="2 3" key="1">
    <citation type="submission" date="2020-11" db="EMBL/GenBank/DDBJ databases">
        <title>Arthrobacter antarcticus sp. nov., isolated from Antarctic Soil.</title>
        <authorList>
            <person name="Li J."/>
        </authorList>
    </citation>
    <scope>NUCLEOTIDE SEQUENCE [LARGE SCALE GENOMIC DNA]</scope>
    <source>
        <strain evidence="2 3">Z1-20</strain>
    </source>
</reference>
<dbReference type="Proteomes" id="UP000655366">
    <property type="component" value="Unassembled WGS sequence"/>
</dbReference>
<accession>A0A931G4E0</accession>
<keyword evidence="1" id="KW-1133">Transmembrane helix</keyword>
<evidence type="ECO:0000313" key="2">
    <source>
        <dbReference type="EMBL" id="MBG0738703.1"/>
    </source>
</evidence>
<keyword evidence="1" id="KW-0812">Transmembrane</keyword>
<feature type="transmembrane region" description="Helical" evidence="1">
    <location>
        <begin position="12"/>
        <end position="32"/>
    </location>
</feature>
<dbReference type="RefSeq" id="WP_196395651.1">
    <property type="nucleotide sequence ID" value="NZ_JADNYM010000005.1"/>
</dbReference>
<dbReference type="AlphaFoldDB" id="A0A931G4E0"/>
<organism evidence="2 3">
    <name type="scientific">Arthrobacter terrae</name>
    <dbReference type="NCBI Taxonomy" id="2935737"/>
    <lineage>
        <taxon>Bacteria</taxon>
        <taxon>Bacillati</taxon>
        <taxon>Actinomycetota</taxon>
        <taxon>Actinomycetes</taxon>
        <taxon>Micrococcales</taxon>
        <taxon>Micrococcaceae</taxon>
        <taxon>Arthrobacter</taxon>
    </lineage>
</organism>
<protein>
    <submittedName>
        <fullName evidence="2">Uncharacterized protein</fullName>
    </submittedName>
</protein>
<gene>
    <name evidence="2" type="ORF">IV500_04630</name>
</gene>
<sequence>MIYEERLFQILMLWIGIVVAFFGLLLVFRIVGLARVRKNFSKADMDKLREELVDYMSAKSRNRRQLLPLKPFWKGRHLTRTARWVVVRPLLREGILWEEAPVPTSKASQDNTDVIVQVSTSRAEIFMRWWVPRPPPKVYLSDLDWEAMKHGHLSARKLLEDRNVIIVGHGTHLGDDIHYDASTHTTTVGRDYNHVETSGGSRADVHM</sequence>
<comment type="caution">
    <text evidence="2">The sequence shown here is derived from an EMBL/GenBank/DDBJ whole genome shotgun (WGS) entry which is preliminary data.</text>
</comment>
<evidence type="ECO:0000313" key="3">
    <source>
        <dbReference type="Proteomes" id="UP000655366"/>
    </source>
</evidence>
<name>A0A931G4E0_9MICC</name>
<keyword evidence="3" id="KW-1185">Reference proteome</keyword>
<dbReference type="EMBL" id="JADNYM010000005">
    <property type="protein sequence ID" value="MBG0738703.1"/>
    <property type="molecule type" value="Genomic_DNA"/>
</dbReference>
<proteinExistence type="predicted"/>
<evidence type="ECO:0000256" key="1">
    <source>
        <dbReference type="SAM" id="Phobius"/>
    </source>
</evidence>
<keyword evidence="1" id="KW-0472">Membrane</keyword>